<accession>A0A7S4GIZ4</accession>
<organism evidence="1">
    <name type="scientific">Eutreptiella gymnastica</name>
    <dbReference type="NCBI Taxonomy" id="73025"/>
    <lineage>
        <taxon>Eukaryota</taxon>
        <taxon>Discoba</taxon>
        <taxon>Euglenozoa</taxon>
        <taxon>Euglenida</taxon>
        <taxon>Spirocuta</taxon>
        <taxon>Euglenophyceae</taxon>
        <taxon>Eutreptiales</taxon>
        <taxon>Eutreptiaceae</taxon>
        <taxon>Eutreptiella</taxon>
    </lineage>
</organism>
<name>A0A7S4GIZ4_9EUGL</name>
<protein>
    <submittedName>
        <fullName evidence="1">Uncharacterized protein</fullName>
    </submittedName>
</protein>
<dbReference type="AlphaFoldDB" id="A0A7S4GIZ4"/>
<evidence type="ECO:0000313" key="1">
    <source>
        <dbReference type="EMBL" id="CAE0838417.1"/>
    </source>
</evidence>
<dbReference type="EMBL" id="HBJA01144507">
    <property type="protein sequence ID" value="CAE0838417.1"/>
    <property type="molecule type" value="Transcribed_RNA"/>
</dbReference>
<gene>
    <name evidence="1" type="ORF">EGYM00163_LOCUS49789</name>
</gene>
<proteinExistence type="predicted"/>
<reference evidence="1" key="1">
    <citation type="submission" date="2021-01" db="EMBL/GenBank/DDBJ databases">
        <authorList>
            <person name="Corre E."/>
            <person name="Pelletier E."/>
            <person name="Niang G."/>
            <person name="Scheremetjew M."/>
            <person name="Finn R."/>
            <person name="Kale V."/>
            <person name="Holt S."/>
            <person name="Cochrane G."/>
            <person name="Meng A."/>
            <person name="Brown T."/>
            <person name="Cohen L."/>
        </authorList>
    </citation>
    <scope>NUCLEOTIDE SEQUENCE</scope>
    <source>
        <strain evidence="1">CCMP1594</strain>
    </source>
</reference>
<sequence length="292" mass="32257">MFKASRTLRCLPIYRRLTHTVTPEHHFFPDRIGHQDVQALMRDKVAQQAMRAMLNYRGWIVPMDASGKPVMMSEAARGGDAAASSLCMFSEMGPYEAWHLWVTMRSQAAPNDEQFCLPEGVEAVTMSGLEFTRTMVRHSLDEACSAVTVDLQPWIHKASFRTVFAWHNNLLVEAALTSLKMGAEPHIMPPTGQYLTLGINTEDGYLTVYTDAPSIMEYQAEVARNQGGPLLPLMSLTGKSLIQQVQEEGLRGALFNPGTPIELCMDTGELGQIPGHADEALDETLDTSATSN</sequence>